<accession>A0ABW3TVA1</accession>
<keyword evidence="2" id="KW-1185">Reference proteome</keyword>
<evidence type="ECO:0000313" key="2">
    <source>
        <dbReference type="Proteomes" id="UP001597231"/>
    </source>
</evidence>
<reference evidence="2" key="1">
    <citation type="journal article" date="2019" name="Int. J. Syst. Evol. Microbiol.">
        <title>The Global Catalogue of Microorganisms (GCM) 10K type strain sequencing project: providing services to taxonomists for standard genome sequencing and annotation.</title>
        <authorList>
            <consortium name="The Broad Institute Genomics Platform"/>
            <consortium name="The Broad Institute Genome Sequencing Center for Infectious Disease"/>
            <person name="Wu L."/>
            <person name="Ma J."/>
        </authorList>
    </citation>
    <scope>NUCLEOTIDE SEQUENCE [LARGE SCALE GENOMIC DNA]</scope>
    <source>
        <strain evidence="2">CCUG 53915</strain>
    </source>
</reference>
<dbReference type="Proteomes" id="UP001597231">
    <property type="component" value="Unassembled WGS sequence"/>
</dbReference>
<dbReference type="EMBL" id="JBHTLT010000001">
    <property type="protein sequence ID" value="MFD1203614.1"/>
    <property type="molecule type" value="Genomic_DNA"/>
</dbReference>
<name>A0ABW3TVA1_9BACL</name>
<organism evidence="1 2">
    <name type="scientific">Sporosarcina contaminans</name>
    <dbReference type="NCBI Taxonomy" id="633403"/>
    <lineage>
        <taxon>Bacteria</taxon>
        <taxon>Bacillati</taxon>
        <taxon>Bacillota</taxon>
        <taxon>Bacilli</taxon>
        <taxon>Bacillales</taxon>
        <taxon>Caryophanaceae</taxon>
        <taxon>Sporosarcina</taxon>
    </lineage>
</organism>
<protein>
    <submittedName>
        <fullName evidence="1">Uncharacterized protein</fullName>
    </submittedName>
</protein>
<gene>
    <name evidence="1" type="ORF">ACFQ38_00485</name>
</gene>
<dbReference type="RefSeq" id="WP_381479489.1">
    <property type="nucleotide sequence ID" value="NZ_JBHTLT010000001.1"/>
</dbReference>
<comment type="caution">
    <text evidence="1">The sequence shown here is derived from an EMBL/GenBank/DDBJ whole genome shotgun (WGS) entry which is preliminary data.</text>
</comment>
<sequence length="56" mass="6611">MTSLYEEIAKRSQAEALDNVFKAIELLKEHKEIDYIAEKTHLPKERIISLKKQIQQ</sequence>
<proteinExistence type="predicted"/>
<evidence type="ECO:0000313" key="1">
    <source>
        <dbReference type="EMBL" id="MFD1203614.1"/>
    </source>
</evidence>